<name>A0A2B4SBT6_STYPI</name>
<keyword evidence="3" id="KW-1185">Reference proteome</keyword>
<feature type="compositionally biased region" description="Basic and acidic residues" evidence="1">
    <location>
        <begin position="610"/>
        <end position="622"/>
    </location>
</feature>
<dbReference type="Proteomes" id="UP000225706">
    <property type="component" value="Unassembled WGS sequence"/>
</dbReference>
<organism evidence="2 3">
    <name type="scientific">Stylophora pistillata</name>
    <name type="common">Smooth cauliflower coral</name>
    <dbReference type="NCBI Taxonomy" id="50429"/>
    <lineage>
        <taxon>Eukaryota</taxon>
        <taxon>Metazoa</taxon>
        <taxon>Cnidaria</taxon>
        <taxon>Anthozoa</taxon>
        <taxon>Hexacorallia</taxon>
        <taxon>Scleractinia</taxon>
        <taxon>Astrocoeniina</taxon>
        <taxon>Pocilloporidae</taxon>
        <taxon>Stylophora</taxon>
    </lineage>
</organism>
<dbReference type="EMBL" id="LSMT01000117">
    <property type="protein sequence ID" value="PFX26826.1"/>
    <property type="molecule type" value="Genomic_DNA"/>
</dbReference>
<dbReference type="OrthoDB" id="20900at2759"/>
<dbReference type="AlphaFoldDB" id="A0A2B4SBT6"/>
<feature type="compositionally biased region" description="Polar residues" evidence="1">
    <location>
        <begin position="525"/>
        <end position="550"/>
    </location>
</feature>
<feature type="compositionally biased region" description="Basic and acidic residues" evidence="1">
    <location>
        <begin position="551"/>
        <end position="567"/>
    </location>
</feature>
<feature type="compositionally biased region" description="Polar residues" evidence="1">
    <location>
        <begin position="686"/>
        <end position="695"/>
    </location>
</feature>
<dbReference type="InterPro" id="IPR016024">
    <property type="entry name" value="ARM-type_fold"/>
</dbReference>
<sequence>MLSNKCSDESSVLLMLSSCVHYFPGPSGPSRNQIEKFVLPHLNSICNETMKAACNCYALLPRCNRSGSNDKRQLCPWNTQWNKVLCTIHQLLDNAYENVEPVVSRPSQDSKDESLPLGDVPPSEPDRTHTLITRLNSLLYLLSTMIREEYLKVVAVPIDSTISLLVRIMNVTCNSLKSAVVVESVLLRASLPLIHINAVDLLTTLVTRCRNLMLPYCGLLIKLLVQELAWSETKDPAYGFNKPYRKLRCSVYHCIEHWVQLTNSLPEEGGVVTKLMSFMLDDLKPLTCQSKLIPNVSSGNKQQSRKGKKRKIQDDVEQLLTGQQKIDENANEKVTYRALKALCSVLIAAGSDIPHDAFREVQVVLVKLIIQCQQSSCSTFPIPYLSADCRRALYRTLLNCLLTNSPGVPPPVHHAARLFSLGLQDIDFKVSSYCQEALAVVNTIIHPRIFPQVCSAPGPLQLSISEQHASTTEMASCITSEYVLNTSWHSLEGESDSNDGNHADHVQTNVISMEQEEFGAKGGTVDNSVGNQTVQGSKQNVTSENQSDKSCASERESQVNSGKDKSLADAGNVDSQISTQPQNNESSQIVLLETLPSEDFGPSPQFARVSEPKRKPDADNCNSKERIQTLCDEDFVPSPQYARIFEPKRRKADADNCDSSEGIHVTNNNSTSPTENKDQPKESVAISDNTSLNEGNENDETAQMLATFVDSYPDSDEQEFS</sequence>
<feature type="region of interest" description="Disordered" evidence="1">
    <location>
        <begin position="102"/>
        <end position="126"/>
    </location>
</feature>
<feature type="compositionally biased region" description="Polar residues" evidence="1">
    <location>
        <begin position="573"/>
        <end position="589"/>
    </location>
</feature>
<dbReference type="STRING" id="50429.A0A2B4SBT6"/>
<evidence type="ECO:0000313" key="3">
    <source>
        <dbReference type="Proteomes" id="UP000225706"/>
    </source>
</evidence>
<reference evidence="3" key="1">
    <citation type="journal article" date="2017" name="bioRxiv">
        <title>Comparative analysis of the genomes of Stylophora pistillata and Acropora digitifera provides evidence for extensive differences between species of corals.</title>
        <authorList>
            <person name="Voolstra C.R."/>
            <person name="Li Y."/>
            <person name="Liew Y.J."/>
            <person name="Baumgarten S."/>
            <person name="Zoccola D."/>
            <person name="Flot J.-F."/>
            <person name="Tambutte S."/>
            <person name="Allemand D."/>
            <person name="Aranda M."/>
        </authorList>
    </citation>
    <scope>NUCLEOTIDE SEQUENCE [LARGE SCALE GENOMIC DNA]</scope>
</reference>
<dbReference type="SUPFAM" id="SSF48371">
    <property type="entry name" value="ARM repeat"/>
    <property type="match status" value="1"/>
</dbReference>
<gene>
    <name evidence="2" type="primary">pelp1</name>
    <name evidence="2" type="ORF">AWC38_SpisGene8482</name>
</gene>
<dbReference type="GO" id="GO:0005634">
    <property type="term" value="C:nucleus"/>
    <property type="evidence" value="ECO:0007669"/>
    <property type="project" value="TreeGrafter"/>
</dbReference>
<accession>A0A2B4SBT6</accession>
<dbReference type="PANTHER" id="PTHR34105:SF1">
    <property type="entry name" value="PROLINE-, GLUTAMIC ACID- AND LEUCINE-RICH PROTEIN 1"/>
    <property type="match status" value="1"/>
</dbReference>
<dbReference type="GO" id="GO:0006364">
    <property type="term" value="P:rRNA processing"/>
    <property type="evidence" value="ECO:0007669"/>
    <property type="project" value="TreeGrafter"/>
</dbReference>
<evidence type="ECO:0000256" key="1">
    <source>
        <dbReference type="SAM" id="MobiDB-lite"/>
    </source>
</evidence>
<feature type="region of interest" description="Disordered" evidence="1">
    <location>
        <begin position="647"/>
        <end position="721"/>
    </location>
</feature>
<comment type="caution">
    <text evidence="2">The sequence shown here is derived from an EMBL/GenBank/DDBJ whole genome shotgun (WGS) entry which is preliminary data.</text>
</comment>
<feature type="region of interest" description="Disordered" evidence="1">
    <location>
        <begin position="521"/>
        <end position="622"/>
    </location>
</feature>
<proteinExistence type="predicted"/>
<evidence type="ECO:0000313" key="2">
    <source>
        <dbReference type="EMBL" id="PFX26826.1"/>
    </source>
</evidence>
<protein>
    <submittedName>
        <fullName evidence="2">Proline-, glutamic acid-and leucine-rich protein 1</fullName>
    </submittedName>
</protein>
<feature type="compositionally biased region" description="Polar residues" evidence="1">
    <location>
        <begin position="665"/>
        <end position="674"/>
    </location>
</feature>
<dbReference type="PANTHER" id="PTHR34105">
    <property type="entry name" value="PROLINE-, GLUTAMIC ACID- AND LEUCINE-RICH PROTEIN 1"/>
    <property type="match status" value="1"/>
</dbReference>